<dbReference type="GO" id="GO:0016212">
    <property type="term" value="F:kynurenine-oxoglutarate transaminase activity"/>
    <property type="evidence" value="ECO:0007669"/>
    <property type="project" value="TreeGrafter"/>
</dbReference>
<dbReference type="Gene3D" id="3.40.640.10">
    <property type="entry name" value="Type I PLP-dependent aspartate aminotransferase-like (Major domain)"/>
    <property type="match status" value="1"/>
</dbReference>
<dbReference type="FunFam" id="3.40.640.10:FF:000024">
    <property type="entry name" value="Kynurenine--oxoglutarate transaminase 3"/>
    <property type="match status" value="1"/>
</dbReference>
<comment type="cofactor">
    <cofactor evidence="1">
        <name>pyridoxal 5'-phosphate</name>
        <dbReference type="ChEBI" id="CHEBI:597326"/>
    </cofactor>
</comment>
<reference evidence="7 8" key="1">
    <citation type="submission" date="2014-06" db="EMBL/GenBank/DDBJ databases">
        <authorList>
            <person name="Swart Estienne"/>
        </authorList>
    </citation>
    <scope>NUCLEOTIDE SEQUENCE [LARGE SCALE GENOMIC DNA]</scope>
    <source>
        <strain evidence="7 8">130c</strain>
    </source>
</reference>
<evidence type="ECO:0000313" key="7">
    <source>
        <dbReference type="EMBL" id="CDW87563.1"/>
    </source>
</evidence>
<proteinExistence type="inferred from homology"/>
<evidence type="ECO:0000256" key="4">
    <source>
        <dbReference type="ARBA" id="ARBA00022679"/>
    </source>
</evidence>
<dbReference type="Proteomes" id="UP000039865">
    <property type="component" value="Unassembled WGS sequence"/>
</dbReference>
<dbReference type="SUPFAM" id="SSF53383">
    <property type="entry name" value="PLP-dependent transferases"/>
    <property type="match status" value="1"/>
</dbReference>
<keyword evidence="5" id="KW-0663">Pyridoxal phosphate</keyword>
<keyword evidence="3" id="KW-0032">Aminotransferase</keyword>
<evidence type="ECO:0000256" key="5">
    <source>
        <dbReference type="ARBA" id="ARBA00022898"/>
    </source>
</evidence>
<dbReference type="InParanoid" id="A0A078B287"/>
<evidence type="ECO:0000259" key="6">
    <source>
        <dbReference type="Pfam" id="PF00155"/>
    </source>
</evidence>
<name>A0A078B287_STYLE</name>
<sequence>MESKRAHSIERKLPHRVNDYTAIFAEFKDLAEKYKCQSFGEGSPGYNPPDFLKQELIKAVDEGFNQYVRPSGNPLLVNKIAEIYGKRLNRNLNSMTEVLVSNGANACIFVLMQALINEGEEVVAFEPYFPPYLEHIEYAKAQYRTVPLELNEMGEWIFRPELLRQALNSKTKILLLNNAHNPTGKLFTRKELEEISKILDEFPNVIVLCDEVYEFLTYDNNEHLLFANIGNNYNRTLSIFSGGKLFCATGWKIGWTIGPAELLRNAHVISNTIYYTLNSPGQVAFARSLDTIEQPGFKEGLTYRQFMKQEFQNVRDYMYTELKDHMDIPIKPLHSQSGYFMMADISECKDIIPKQYLESHDYEEDKNSKVNRNRVFMEDGRIPLDLAVSRWLALERGVITMPGSLFYYGNSRYKSDNYLRLAICKGMNISKLGIEKLQRKALQAAKKLI</sequence>
<dbReference type="PANTHER" id="PTHR43807:SF20">
    <property type="entry name" value="FI04487P"/>
    <property type="match status" value="1"/>
</dbReference>
<dbReference type="InterPro" id="IPR051326">
    <property type="entry name" value="Kynurenine-oxoglutarate_AT"/>
</dbReference>
<evidence type="ECO:0000313" key="8">
    <source>
        <dbReference type="Proteomes" id="UP000039865"/>
    </source>
</evidence>
<dbReference type="CDD" id="cd00609">
    <property type="entry name" value="AAT_like"/>
    <property type="match status" value="1"/>
</dbReference>
<keyword evidence="4" id="KW-0808">Transferase</keyword>
<evidence type="ECO:0000256" key="3">
    <source>
        <dbReference type="ARBA" id="ARBA00022576"/>
    </source>
</evidence>
<protein>
    <submittedName>
        <fullName evidence="7">Kynurenine-oxoglutarate transaminase</fullName>
    </submittedName>
</protein>
<dbReference type="InterPro" id="IPR015421">
    <property type="entry name" value="PyrdxlP-dep_Trfase_major"/>
</dbReference>
<dbReference type="OrthoDB" id="2414662at2759"/>
<dbReference type="GO" id="GO:0005737">
    <property type="term" value="C:cytoplasm"/>
    <property type="evidence" value="ECO:0007669"/>
    <property type="project" value="TreeGrafter"/>
</dbReference>
<organism evidence="7 8">
    <name type="scientific">Stylonychia lemnae</name>
    <name type="common">Ciliate</name>
    <dbReference type="NCBI Taxonomy" id="5949"/>
    <lineage>
        <taxon>Eukaryota</taxon>
        <taxon>Sar</taxon>
        <taxon>Alveolata</taxon>
        <taxon>Ciliophora</taxon>
        <taxon>Intramacronucleata</taxon>
        <taxon>Spirotrichea</taxon>
        <taxon>Stichotrichia</taxon>
        <taxon>Sporadotrichida</taxon>
        <taxon>Oxytrichidae</taxon>
        <taxon>Stylonychinae</taxon>
        <taxon>Stylonychia</taxon>
    </lineage>
</organism>
<feature type="domain" description="Aminotransferase class I/classII large" evidence="6">
    <location>
        <begin position="39"/>
        <end position="423"/>
    </location>
</feature>
<dbReference type="PANTHER" id="PTHR43807">
    <property type="entry name" value="FI04487P"/>
    <property type="match status" value="1"/>
</dbReference>
<keyword evidence="8" id="KW-1185">Reference proteome</keyword>
<gene>
    <name evidence="7" type="primary">Contig3092.g3302</name>
    <name evidence="7" type="ORF">STYLEM_16669</name>
</gene>
<dbReference type="InterPro" id="IPR015424">
    <property type="entry name" value="PyrdxlP-dep_Trfase"/>
</dbReference>
<dbReference type="InterPro" id="IPR004839">
    <property type="entry name" value="Aminotransferase_I/II_large"/>
</dbReference>
<dbReference type="Pfam" id="PF00155">
    <property type="entry name" value="Aminotran_1_2"/>
    <property type="match status" value="1"/>
</dbReference>
<comment type="similarity">
    <text evidence="2">Belongs to the class-I pyridoxal-phosphate-dependent aminotransferase family.</text>
</comment>
<evidence type="ECO:0000256" key="1">
    <source>
        <dbReference type="ARBA" id="ARBA00001933"/>
    </source>
</evidence>
<dbReference type="GO" id="GO:0030170">
    <property type="term" value="F:pyridoxal phosphate binding"/>
    <property type="evidence" value="ECO:0007669"/>
    <property type="project" value="InterPro"/>
</dbReference>
<dbReference type="Gene3D" id="3.90.1150.10">
    <property type="entry name" value="Aspartate Aminotransferase, domain 1"/>
    <property type="match status" value="1"/>
</dbReference>
<dbReference type="OMA" id="PRDFKLC"/>
<dbReference type="InterPro" id="IPR015422">
    <property type="entry name" value="PyrdxlP-dep_Trfase_small"/>
</dbReference>
<dbReference type="AlphaFoldDB" id="A0A078B287"/>
<accession>A0A078B287</accession>
<dbReference type="EMBL" id="CCKQ01015729">
    <property type="protein sequence ID" value="CDW87563.1"/>
    <property type="molecule type" value="Genomic_DNA"/>
</dbReference>
<evidence type="ECO:0000256" key="2">
    <source>
        <dbReference type="ARBA" id="ARBA00007441"/>
    </source>
</evidence>